<evidence type="ECO:0000256" key="1">
    <source>
        <dbReference type="SAM" id="Phobius"/>
    </source>
</evidence>
<feature type="transmembrane region" description="Helical" evidence="1">
    <location>
        <begin position="128"/>
        <end position="146"/>
    </location>
</feature>
<feature type="transmembrane region" description="Helical" evidence="1">
    <location>
        <begin position="94"/>
        <end position="116"/>
    </location>
</feature>
<evidence type="ECO:0000313" key="3">
    <source>
        <dbReference type="Proteomes" id="UP000199187"/>
    </source>
</evidence>
<protein>
    <recommendedName>
        <fullName evidence="4">DUF1109 domain-containing protein</fullName>
    </recommendedName>
</protein>
<evidence type="ECO:0008006" key="4">
    <source>
        <dbReference type="Google" id="ProtNLM"/>
    </source>
</evidence>
<dbReference type="EMBL" id="FPAU01000002">
    <property type="protein sequence ID" value="SFT78176.1"/>
    <property type="molecule type" value="Genomic_DNA"/>
</dbReference>
<feature type="transmembrane region" description="Helical" evidence="1">
    <location>
        <begin position="158"/>
        <end position="180"/>
    </location>
</feature>
<dbReference type="OrthoDB" id="7504729at2"/>
<evidence type="ECO:0000313" key="2">
    <source>
        <dbReference type="EMBL" id="SFT78176.1"/>
    </source>
</evidence>
<dbReference type="Proteomes" id="UP000199187">
    <property type="component" value="Unassembled WGS sequence"/>
</dbReference>
<feature type="transmembrane region" description="Helical" evidence="1">
    <location>
        <begin position="28"/>
        <end position="46"/>
    </location>
</feature>
<sequence>MADHDLLIEKLSRSIAPVKRPWQPGWRVMAWLATALPCGIAASLLLNRTLTDWSQSGAAWVIVQLPLTFVAGTLAIRNAFLLSIAGQQPLSWKWFAPLFSIWFASTLVNLHLHHSLEPAGSVEGPNCYLFMVVVSAPMMAIVIGYLHRTRSLFPARSLAAAGTGVACMALTLLALCHPVHLSAPDLLMHIAAIFTIITGTIALGYRWVALSW</sequence>
<gene>
    <name evidence="2" type="ORF">SAMN05192562_10261</name>
</gene>
<feature type="transmembrane region" description="Helical" evidence="1">
    <location>
        <begin position="58"/>
        <end position="82"/>
    </location>
</feature>
<reference evidence="3" key="1">
    <citation type="submission" date="2016-10" db="EMBL/GenBank/DDBJ databases">
        <authorList>
            <person name="Varghese N."/>
            <person name="Submissions S."/>
        </authorList>
    </citation>
    <scope>NUCLEOTIDE SEQUENCE [LARGE SCALE GENOMIC DNA]</scope>
    <source>
        <strain evidence="3">Ah-143</strain>
    </source>
</reference>
<organism evidence="2 3">
    <name type="scientific">Kosakonia arachidis</name>
    <dbReference type="NCBI Taxonomy" id="551989"/>
    <lineage>
        <taxon>Bacteria</taxon>
        <taxon>Pseudomonadati</taxon>
        <taxon>Pseudomonadota</taxon>
        <taxon>Gammaproteobacteria</taxon>
        <taxon>Enterobacterales</taxon>
        <taxon>Enterobacteriaceae</taxon>
        <taxon>Kosakonia</taxon>
    </lineage>
</organism>
<keyword evidence="3" id="KW-1185">Reference proteome</keyword>
<accession>A0A1I7ATE8</accession>
<keyword evidence="1" id="KW-0812">Transmembrane</keyword>
<keyword evidence="1" id="KW-1133">Transmembrane helix</keyword>
<dbReference type="AlphaFoldDB" id="A0A1I7ATE8"/>
<feature type="transmembrane region" description="Helical" evidence="1">
    <location>
        <begin position="186"/>
        <end position="208"/>
    </location>
</feature>
<dbReference type="RefSeq" id="WP_090120813.1">
    <property type="nucleotide sequence ID" value="NZ_CP045300.1"/>
</dbReference>
<proteinExistence type="predicted"/>
<name>A0A1I7ATE8_9ENTR</name>
<keyword evidence="1" id="KW-0472">Membrane</keyword>